<feature type="compositionally biased region" description="Low complexity" evidence="1">
    <location>
        <begin position="59"/>
        <end position="72"/>
    </location>
</feature>
<evidence type="ECO:0000256" key="1">
    <source>
        <dbReference type="SAM" id="MobiDB-lite"/>
    </source>
</evidence>
<feature type="region of interest" description="Disordered" evidence="1">
    <location>
        <begin position="48"/>
        <end position="137"/>
    </location>
</feature>
<feature type="compositionally biased region" description="Basic and acidic residues" evidence="1">
    <location>
        <begin position="79"/>
        <end position="105"/>
    </location>
</feature>
<organism evidence="2 3">
    <name type="scientific">Muraenolepis orangiensis</name>
    <name type="common">Patagonian moray cod</name>
    <dbReference type="NCBI Taxonomy" id="630683"/>
    <lineage>
        <taxon>Eukaryota</taxon>
        <taxon>Metazoa</taxon>
        <taxon>Chordata</taxon>
        <taxon>Craniata</taxon>
        <taxon>Vertebrata</taxon>
        <taxon>Euteleostomi</taxon>
        <taxon>Actinopterygii</taxon>
        <taxon>Neopterygii</taxon>
        <taxon>Teleostei</taxon>
        <taxon>Neoteleostei</taxon>
        <taxon>Acanthomorphata</taxon>
        <taxon>Zeiogadaria</taxon>
        <taxon>Gadariae</taxon>
        <taxon>Gadiformes</taxon>
        <taxon>Muraenolepidoidei</taxon>
        <taxon>Muraenolepididae</taxon>
        <taxon>Muraenolepis</taxon>
    </lineage>
</organism>
<gene>
    <name evidence="2" type="ORF">NHX12_022144</name>
</gene>
<dbReference type="Proteomes" id="UP001148018">
    <property type="component" value="Unassembled WGS sequence"/>
</dbReference>
<dbReference type="AlphaFoldDB" id="A0A9Q0EMM8"/>
<comment type="caution">
    <text evidence="2">The sequence shown here is derived from an EMBL/GenBank/DDBJ whole genome shotgun (WGS) entry which is preliminary data.</text>
</comment>
<sequence length="137" mass="15229">MVKGGKRYSSMSNDGKWKSPEYPFSTHDNRDAIRDSICAFSQHNTHFCLSHESDDPETGRGPPSSASGVSPAAHHHRAEPHSEKHSRAEDVSKRRFPRSHQERSAKAAAAARDGEPFMWFGRHDDSGRATNCVASRT</sequence>
<dbReference type="OrthoDB" id="10003408at2759"/>
<name>A0A9Q0EMM8_9TELE</name>
<keyword evidence="3" id="KW-1185">Reference proteome</keyword>
<accession>A0A9Q0EMM8</accession>
<evidence type="ECO:0000313" key="3">
    <source>
        <dbReference type="Proteomes" id="UP001148018"/>
    </source>
</evidence>
<feature type="region of interest" description="Disordered" evidence="1">
    <location>
        <begin position="1"/>
        <end position="28"/>
    </location>
</feature>
<proteinExistence type="predicted"/>
<feature type="compositionally biased region" description="Polar residues" evidence="1">
    <location>
        <begin position="128"/>
        <end position="137"/>
    </location>
</feature>
<evidence type="ECO:0000313" key="2">
    <source>
        <dbReference type="EMBL" id="KAJ3610050.1"/>
    </source>
</evidence>
<protein>
    <submittedName>
        <fullName evidence="2">Uncharacterized protein</fullName>
    </submittedName>
</protein>
<reference evidence="2" key="1">
    <citation type="submission" date="2022-07" db="EMBL/GenBank/DDBJ databases">
        <title>Chromosome-level genome of Muraenolepis orangiensis.</title>
        <authorList>
            <person name="Kim J."/>
        </authorList>
    </citation>
    <scope>NUCLEOTIDE SEQUENCE</scope>
    <source>
        <strain evidence="2">KU_S4_2022</strain>
        <tissue evidence="2">Muscle</tissue>
    </source>
</reference>
<dbReference type="EMBL" id="JANIIK010000038">
    <property type="protein sequence ID" value="KAJ3610050.1"/>
    <property type="molecule type" value="Genomic_DNA"/>
</dbReference>